<comment type="similarity">
    <text evidence="3">Belongs to the peptidase S33 family.</text>
</comment>
<evidence type="ECO:0000313" key="12">
    <source>
        <dbReference type="Proteomes" id="UP001251528"/>
    </source>
</evidence>
<dbReference type="Gene3D" id="3.40.50.1820">
    <property type="entry name" value="alpha/beta hydrolase"/>
    <property type="match status" value="1"/>
</dbReference>
<sequence length="166" mass="18901">MVIYLHGDPGGATAPNNTKFFDQAAYRVVFWNQRGVGKSRPRNKLKRNTTQHLSDDIKSLREHLYISKWHVVFGGSWGSTLGLFYTQAYPEHMGSLVVCRVLTARMSELLCRDGQPVAAKFFPEEWAELLALLCDDEREDPMRAYYTRITSDDAEVSAAAAQQWNK</sequence>
<keyword evidence="7" id="KW-0645">Protease</keyword>
<dbReference type="Proteomes" id="UP001251528">
    <property type="component" value="Unassembled WGS sequence"/>
</dbReference>
<dbReference type="EC" id="3.4.11.5" evidence="4"/>
<dbReference type="InterPro" id="IPR005944">
    <property type="entry name" value="Pro_iminopeptidase"/>
</dbReference>
<evidence type="ECO:0000256" key="9">
    <source>
        <dbReference type="ARBA" id="ARBA00029605"/>
    </source>
</evidence>
<dbReference type="Pfam" id="PF00561">
    <property type="entry name" value="Abhydrolase_1"/>
    <property type="match status" value="1"/>
</dbReference>
<evidence type="ECO:0000256" key="8">
    <source>
        <dbReference type="ARBA" id="ARBA00022801"/>
    </source>
</evidence>
<feature type="domain" description="AB hydrolase-1" evidence="10">
    <location>
        <begin position="2"/>
        <end position="126"/>
    </location>
</feature>
<accession>A0AAJ0CHA0</accession>
<organism evidence="11 12">
    <name type="scientific">Conoideocrella luteorostrata</name>
    <dbReference type="NCBI Taxonomy" id="1105319"/>
    <lineage>
        <taxon>Eukaryota</taxon>
        <taxon>Fungi</taxon>
        <taxon>Dikarya</taxon>
        <taxon>Ascomycota</taxon>
        <taxon>Pezizomycotina</taxon>
        <taxon>Sordariomycetes</taxon>
        <taxon>Hypocreomycetidae</taxon>
        <taxon>Hypocreales</taxon>
        <taxon>Clavicipitaceae</taxon>
        <taxon>Conoideocrella</taxon>
    </lineage>
</organism>
<keyword evidence="12" id="KW-1185">Reference proteome</keyword>
<evidence type="ECO:0000256" key="2">
    <source>
        <dbReference type="ARBA" id="ARBA00004496"/>
    </source>
</evidence>
<evidence type="ECO:0000256" key="7">
    <source>
        <dbReference type="ARBA" id="ARBA00022670"/>
    </source>
</evidence>
<keyword evidence="8" id="KW-0378">Hydrolase</keyword>
<dbReference type="PRINTS" id="PR00793">
    <property type="entry name" value="PROAMNOPTASE"/>
</dbReference>
<proteinExistence type="inferred from homology"/>
<dbReference type="AlphaFoldDB" id="A0AAJ0CHA0"/>
<protein>
    <recommendedName>
        <fullName evidence="4">prolyl aminopeptidase</fullName>
        <ecNumber evidence="4">3.4.11.5</ecNumber>
    </recommendedName>
    <alternativeName>
        <fullName evidence="9">Prolyl aminopeptidase</fullName>
    </alternativeName>
</protein>
<evidence type="ECO:0000313" key="11">
    <source>
        <dbReference type="EMBL" id="KAK2593011.1"/>
    </source>
</evidence>
<gene>
    <name evidence="11" type="ORF">QQS21_009301</name>
</gene>
<dbReference type="PANTHER" id="PTHR43722:SF1">
    <property type="entry name" value="PROLINE IMINOPEPTIDASE"/>
    <property type="match status" value="1"/>
</dbReference>
<dbReference type="GO" id="GO:0004177">
    <property type="term" value="F:aminopeptidase activity"/>
    <property type="evidence" value="ECO:0007669"/>
    <property type="project" value="UniProtKB-KW"/>
</dbReference>
<evidence type="ECO:0000256" key="4">
    <source>
        <dbReference type="ARBA" id="ARBA00012568"/>
    </source>
</evidence>
<reference evidence="11" key="1">
    <citation type="submission" date="2023-06" db="EMBL/GenBank/DDBJ databases">
        <title>Conoideocrella luteorostrata (Hypocreales: Clavicipitaceae), a potential biocontrol fungus for elongate hemlock scale in United States Christmas tree production areas.</title>
        <authorList>
            <person name="Barrett H."/>
            <person name="Lovett B."/>
            <person name="Macias A.M."/>
            <person name="Stajich J.E."/>
            <person name="Kasson M.T."/>
        </authorList>
    </citation>
    <scope>NUCLEOTIDE SEQUENCE</scope>
    <source>
        <strain evidence="11">ARSEF 14590</strain>
    </source>
</reference>
<dbReference type="SUPFAM" id="SSF53474">
    <property type="entry name" value="alpha/beta-Hydrolases"/>
    <property type="match status" value="1"/>
</dbReference>
<evidence type="ECO:0000256" key="5">
    <source>
        <dbReference type="ARBA" id="ARBA00022438"/>
    </source>
</evidence>
<dbReference type="EMBL" id="JASWJB010000233">
    <property type="protein sequence ID" value="KAK2593011.1"/>
    <property type="molecule type" value="Genomic_DNA"/>
</dbReference>
<evidence type="ECO:0000256" key="3">
    <source>
        <dbReference type="ARBA" id="ARBA00010088"/>
    </source>
</evidence>
<comment type="caution">
    <text evidence="11">The sequence shown here is derived from an EMBL/GenBank/DDBJ whole genome shotgun (WGS) entry which is preliminary data.</text>
</comment>
<keyword evidence="6" id="KW-0963">Cytoplasm</keyword>
<name>A0AAJ0CHA0_9HYPO</name>
<comment type="catalytic activity">
    <reaction evidence="1">
        <text>Release of N-terminal proline from a peptide.</text>
        <dbReference type="EC" id="3.4.11.5"/>
    </reaction>
</comment>
<dbReference type="GO" id="GO:0005737">
    <property type="term" value="C:cytoplasm"/>
    <property type="evidence" value="ECO:0007669"/>
    <property type="project" value="UniProtKB-SubCell"/>
</dbReference>
<evidence type="ECO:0000259" key="10">
    <source>
        <dbReference type="Pfam" id="PF00561"/>
    </source>
</evidence>
<dbReference type="GO" id="GO:0006508">
    <property type="term" value="P:proteolysis"/>
    <property type="evidence" value="ECO:0007669"/>
    <property type="project" value="UniProtKB-KW"/>
</dbReference>
<keyword evidence="5" id="KW-0031">Aminopeptidase</keyword>
<dbReference type="PANTHER" id="PTHR43722">
    <property type="entry name" value="PROLINE IMINOPEPTIDASE"/>
    <property type="match status" value="1"/>
</dbReference>
<dbReference type="InterPro" id="IPR000073">
    <property type="entry name" value="AB_hydrolase_1"/>
</dbReference>
<evidence type="ECO:0000256" key="6">
    <source>
        <dbReference type="ARBA" id="ARBA00022490"/>
    </source>
</evidence>
<comment type="subcellular location">
    <subcellularLocation>
        <location evidence="2">Cytoplasm</location>
    </subcellularLocation>
</comment>
<dbReference type="InterPro" id="IPR029058">
    <property type="entry name" value="AB_hydrolase_fold"/>
</dbReference>
<evidence type="ECO:0000256" key="1">
    <source>
        <dbReference type="ARBA" id="ARBA00001585"/>
    </source>
</evidence>
<dbReference type="InterPro" id="IPR002410">
    <property type="entry name" value="Peptidase_S33"/>
</dbReference>